<evidence type="ECO:0000256" key="6">
    <source>
        <dbReference type="PROSITE-ProRule" id="PRU00239"/>
    </source>
</evidence>
<dbReference type="Pfam" id="PF00648">
    <property type="entry name" value="Peptidase_C2"/>
    <property type="match status" value="1"/>
</dbReference>
<dbReference type="EMBL" id="JAODUO010000536">
    <property type="protein sequence ID" value="KAK2178627.1"/>
    <property type="molecule type" value="Genomic_DNA"/>
</dbReference>
<dbReference type="Gene3D" id="3.90.70.10">
    <property type="entry name" value="Cysteine proteinases"/>
    <property type="match status" value="1"/>
</dbReference>
<feature type="domain" description="Calpain catalytic" evidence="7">
    <location>
        <begin position="1"/>
        <end position="193"/>
    </location>
</feature>
<keyword evidence="9" id="KW-1185">Reference proteome</keyword>
<keyword evidence="3" id="KW-0378">Hydrolase</keyword>
<comment type="caution">
    <text evidence="8">The sequence shown here is derived from an EMBL/GenBank/DDBJ whole genome shotgun (WGS) entry which is preliminary data.</text>
</comment>
<accession>A0AAD9NQ41</accession>
<evidence type="ECO:0000256" key="3">
    <source>
        <dbReference type="ARBA" id="ARBA00022801"/>
    </source>
</evidence>
<evidence type="ECO:0000313" key="9">
    <source>
        <dbReference type="Proteomes" id="UP001209878"/>
    </source>
</evidence>
<dbReference type="PRINTS" id="PR00704">
    <property type="entry name" value="CALPAIN"/>
</dbReference>
<proteinExistence type="inferred from homology"/>
<evidence type="ECO:0000256" key="1">
    <source>
        <dbReference type="ARBA" id="ARBA00007623"/>
    </source>
</evidence>
<dbReference type="PANTHER" id="PTHR10183">
    <property type="entry name" value="CALPAIN"/>
    <property type="match status" value="1"/>
</dbReference>
<gene>
    <name evidence="8" type="ORF">NP493_537g01030</name>
</gene>
<dbReference type="GO" id="GO:0006508">
    <property type="term" value="P:proteolysis"/>
    <property type="evidence" value="ECO:0007669"/>
    <property type="project" value="InterPro"/>
</dbReference>
<reference evidence="8" key="1">
    <citation type="journal article" date="2023" name="Mol. Biol. Evol.">
        <title>Third-Generation Sequencing Reveals the Adaptive Role of the Epigenome in Three Deep-Sea Polychaetes.</title>
        <authorList>
            <person name="Perez M."/>
            <person name="Aroh O."/>
            <person name="Sun Y."/>
            <person name="Lan Y."/>
            <person name="Juniper S.K."/>
            <person name="Young C.R."/>
            <person name="Angers B."/>
            <person name="Qian P.Y."/>
        </authorList>
    </citation>
    <scope>NUCLEOTIDE SEQUENCE</scope>
    <source>
        <strain evidence="8">R07B-5</strain>
    </source>
</reference>
<dbReference type="SMART" id="SM00230">
    <property type="entry name" value="CysPc"/>
    <property type="match status" value="1"/>
</dbReference>
<feature type="active site" evidence="5">
    <location>
        <position position="140"/>
    </location>
</feature>
<dbReference type="Proteomes" id="UP001209878">
    <property type="component" value="Unassembled WGS sequence"/>
</dbReference>
<dbReference type="AlphaFoldDB" id="A0AAD9NQ41"/>
<dbReference type="GO" id="GO:0005737">
    <property type="term" value="C:cytoplasm"/>
    <property type="evidence" value="ECO:0007669"/>
    <property type="project" value="TreeGrafter"/>
</dbReference>
<evidence type="ECO:0000313" key="8">
    <source>
        <dbReference type="EMBL" id="KAK2178627.1"/>
    </source>
</evidence>
<organism evidence="8 9">
    <name type="scientific">Ridgeia piscesae</name>
    <name type="common">Tubeworm</name>
    <dbReference type="NCBI Taxonomy" id="27915"/>
    <lineage>
        <taxon>Eukaryota</taxon>
        <taxon>Metazoa</taxon>
        <taxon>Spiralia</taxon>
        <taxon>Lophotrochozoa</taxon>
        <taxon>Annelida</taxon>
        <taxon>Polychaeta</taxon>
        <taxon>Sedentaria</taxon>
        <taxon>Canalipalpata</taxon>
        <taxon>Sabellida</taxon>
        <taxon>Siboglinidae</taxon>
        <taxon>Ridgeia</taxon>
    </lineage>
</organism>
<dbReference type="PANTHER" id="PTHR10183:SF379">
    <property type="entry name" value="CALPAIN-5"/>
    <property type="match status" value="1"/>
</dbReference>
<comment type="similarity">
    <text evidence="1">Belongs to the peptidase C2 family.</text>
</comment>
<evidence type="ECO:0000256" key="4">
    <source>
        <dbReference type="ARBA" id="ARBA00022807"/>
    </source>
</evidence>
<sequence length="207" mass="23049">MYNSVIHSGIFRFNFWRYGVWTEVIIDDRLPTKGGELIFAHNQNTQGEFWGPLIEKAHAKIHGSYQALVSGFANEALVDFTAGIAEQASLLKLEHPHRFFRTMKRAFRRGSLLTCSAPVAESTDSEAPDAIRSDGLVLGHVYSITGLLRDAIFTWLEIFDTLEMCHMSSDLVHGGKGKHKWNVACYHGEWVEGVNAGGCRAPPDEGT</sequence>
<evidence type="ECO:0000256" key="5">
    <source>
        <dbReference type="PIRSR" id="PIRSR622684-1"/>
    </source>
</evidence>
<dbReference type="InterPro" id="IPR001300">
    <property type="entry name" value="Peptidase_C2_calpain_cat"/>
</dbReference>
<keyword evidence="4" id="KW-0788">Thiol protease</keyword>
<evidence type="ECO:0000259" key="7">
    <source>
        <dbReference type="PROSITE" id="PS50203"/>
    </source>
</evidence>
<dbReference type="InterPro" id="IPR036213">
    <property type="entry name" value="Calpain_III_sf"/>
</dbReference>
<dbReference type="InterPro" id="IPR038765">
    <property type="entry name" value="Papain-like_cys_pep_sf"/>
</dbReference>
<dbReference type="SUPFAM" id="SSF49758">
    <property type="entry name" value="Calpain large subunit, middle domain (domain III)"/>
    <property type="match status" value="1"/>
</dbReference>
<dbReference type="InterPro" id="IPR022684">
    <property type="entry name" value="Calpain_cysteine_protease"/>
</dbReference>
<dbReference type="PROSITE" id="PS50203">
    <property type="entry name" value="CALPAIN_CAT"/>
    <property type="match status" value="1"/>
</dbReference>
<keyword evidence="2" id="KW-0645">Protease</keyword>
<dbReference type="SUPFAM" id="SSF54001">
    <property type="entry name" value="Cysteine proteinases"/>
    <property type="match status" value="1"/>
</dbReference>
<protein>
    <recommendedName>
        <fullName evidence="7">Calpain catalytic domain-containing protein</fullName>
    </recommendedName>
</protein>
<name>A0AAD9NQ41_RIDPI</name>
<comment type="caution">
    <text evidence="6">Lacks conserved residue(s) required for the propagation of feature annotation.</text>
</comment>
<evidence type="ECO:0000256" key="2">
    <source>
        <dbReference type="ARBA" id="ARBA00022670"/>
    </source>
</evidence>
<dbReference type="GO" id="GO:0004198">
    <property type="term" value="F:calcium-dependent cysteine-type endopeptidase activity"/>
    <property type="evidence" value="ECO:0007669"/>
    <property type="project" value="InterPro"/>
</dbReference>